<name>A0A2A9PMD7_OPHUN</name>
<dbReference type="InterPro" id="IPR020846">
    <property type="entry name" value="MFS_dom"/>
</dbReference>
<dbReference type="OrthoDB" id="5215911at2759"/>
<reference evidence="7 8" key="2">
    <citation type="journal article" date="2017" name="Sci. Rep.">
        <title>Ant-infecting Ophiocordyceps genomes reveal a high diversity of potential behavioral manipulation genes and a possible major role for enterotoxins.</title>
        <authorList>
            <person name="de Bekker C."/>
            <person name="Ohm R.A."/>
            <person name="Evans H.C."/>
            <person name="Brachmann A."/>
            <person name="Hughes D.P."/>
        </authorList>
    </citation>
    <scope>NUCLEOTIDE SEQUENCE [LARGE SCALE GENOMIC DNA]</scope>
    <source>
        <strain evidence="7 8">SC16a</strain>
    </source>
</reference>
<feature type="transmembrane region" description="Helical" evidence="5">
    <location>
        <begin position="387"/>
        <end position="407"/>
    </location>
</feature>
<evidence type="ECO:0000313" key="8">
    <source>
        <dbReference type="Proteomes" id="UP000037136"/>
    </source>
</evidence>
<feature type="transmembrane region" description="Helical" evidence="5">
    <location>
        <begin position="251"/>
        <end position="271"/>
    </location>
</feature>
<sequence length="563" mass="61002">MPPRLSRLGILLRGSPPSPVSLVPSSFATVCSRRDVRTNRMANRGNLAHADPPPGTVELLAEHGADGKDGEVVLIPAPSDDPNDPLRWPMWRKCLHFGLLVAMTTAIFTSLSIQTIFWTQMEQDMINVTIQDLANAQAVQLVGLAVGCVVFMPPATKYGRRSVYIIVMAIAAISAWWSAVMKTVPELFVANFLIGISGAVNQTAIAMTIHDIWFVHQRGTANGMFFAGLMTGSFLCPMAAGVQGIKDGWRVSYATLAAAMTVLTVIFVIALEETKFIRPDQEAIPKDKQDMFKLESFQSELARSATDKASKKRGGCLQKARLQFVTKSDESLWKIFYYPALSWWFPQVIFASLQLGSSICWLVVLGSMISIVFSAPPYNFDAAGLGYMYAGPCVGAIFGALYGGPLVDKAIVWLSRRNHGWFEPEMRLWLYPIPALAMAGGLVLFGVSAGQGMHFVIPSVGGALFSFSFGAISDIATALVLDSFPAIVPQTFVAITFFRNAISMVGPFSVTPWSEAMGTTNMFIVAAAISLAVNALALPLGIWGKKGRAAVAARYHRLADQSV</sequence>
<organism evidence="7 8">
    <name type="scientific">Ophiocordyceps unilateralis</name>
    <name type="common">Zombie-ant fungus</name>
    <name type="synonym">Torrubia unilateralis</name>
    <dbReference type="NCBI Taxonomy" id="268505"/>
    <lineage>
        <taxon>Eukaryota</taxon>
        <taxon>Fungi</taxon>
        <taxon>Dikarya</taxon>
        <taxon>Ascomycota</taxon>
        <taxon>Pezizomycotina</taxon>
        <taxon>Sordariomycetes</taxon>
        <taxon>Hypocreomycetidae</taxon>
        <taxon>Hypocreales</taxon>
        <taxon>Ophiocordycipitaceae</taxon>
        <taxon>Ophiocordyceps</taxon>
    </lineage>
</organism>
<gene>
    <name evidence="7" type="ORF">XA68_15363</name>
</gene>
<dbReference type="GO" id="GO:0022857">
    <property type="term" value="F:transmembrane transporter activity"/>
    <property type="evidence" value="ECO:0007669"/>
    <property type="project" value="InterPro"/>
</dbReference>
<protein>
    <recommendedName>
        <fullName evidence="6">Major facilitator superfamily (MFS) profile domain-containing protein</fullName>
    </recommendedName>
</protein>
<evidence type="ECO:0000256" key="5">
    <source>
        <dbReference type="SAM" id="Phobius"/>
    </source>
</evidence>
<dbReference type="Gene3D" id="1.20.1250.20">
    <property type="entry name" value="MFS general substrate transporter like domains"/>
    <property type="match status" value="1"/>
</dbReference>
<dbReference type="InterPro" id="IPR011701">
    <property type="entry name" value="MFS"/>
</dbReference>
<evidence type="ECO:0000256" key="3">
    <source>
        <dbReference type="ARBA" id="ARBA00022989"/>
    </source>
</evidence>
<proteinExistence type="predicted"/>
<comment type="caution">
    <text evidence="7">The sequence shown here is derived from an EMBL/GenBank/DDBJ whole genome shotgun (WGS) entry which is preliminary data.</text>
</comment>
<dbReference type="EMBL" id="LAZP02000044">
    <property type="protein sequence ID" value="PFH62040.1"/>
    <property type="molecule type" value="Genomic_DNA"/>
</dbReference>
<accession>A0A2A9PMD7</accession>
<keyword evidence="4 5" id="KW-0472">Membrane</keyword>
<dbReference type="Proteomes" id="UP000037136">
    <property type="component" value="Unassembled WGS sequence"/>
</dbReference>
<evidence type="ECO:0000259" key="6">
    <source>
        <dbReference type="PROSITE" id="PS50850"/>
    </source>
</evidence>
<feature type="transmembrane region" description="Helical" evidence="5">
    <location>
        <begin position="455"/>
        <end position="480"/>
    </location>
</feature>
<feature type="transmembrane region" description="Helical" evidence="5">
    <location>
        <begin position="348"/>
        <end position="375"/>
    </location>
</feature>
<dbReference type="Pfam" id="PF07690">
    <property type="entry name" value="MFS_1"/>
    <property type="match status" value="1"/>
</dbReference>
<evidence type="ECO:0000256" key="1">
    <source>
        <dbReference type="ARBA" id="ARBA00004141"/>
    </source>
</evidence>
<dbReference type="PANTHER" id="PTHR23502">
    <property type="entry name" value="MAJOR FACILITATOR SUPERFAMILY"/>
    <property type="match status" value="1"/>
</dbReference>
<feature type="transmembrane region" description="Helical" evidence="5">
    <location>
        <begin position="187"/>
        <end position="209"/>
    </location>
</feature>
<dbReference type="InterPro" id="IPR036259">
    <property type="entry name" value="MFS_trans_sf"/>
</dbReference>
<feature type="transmembrane region" description="Helical" evidence="5">
    <location>
        <begin position="221"/>
        <end position="245"/>
    </location>
</feature>
<feature type="transmembrane region" description="Helical" evidence="5">
    <location>
        <begin position="163"/>
        <end position="181"/>
    </location>
</feature>
<feature type="domain" description="Major facilitator superfamily (MFS) profile" evidence="6">
    <location>
        <begin position="95"/>
        <end position="545"/>
    </location>
</feature>
<dbReference type="PANTHER" id="PTHR23502:SF50">
    <property type="entry name" value="TRANSPORTER, PUTATIVE (AFU_ORTHOLOGUE AFUA_5G00430)-RELATED"/>
    <property type="match status" value="1"/>
</dbReference>
<evidence type="ECO:0000256" key="4">
    <source>
        <dbReference type="ARBA" id="ARBA00023136"/>
    </source>
</evidence>
<feature type="transmembrane region" description="Helical" evidence="5">
    <location>
        <begin position="522"/>
        <end position="544"/>
    </location>
</feature>
<comment type="subcellular location">
    <subcellularLocation>
        <location evidence="1">Membrane</location>
        <topology evidence="1">Multi-pass membrane protein</topology>
    </subcellularLocation>
</comment>
<keyword evidence="8" id="KW-1185">Reference proteome</keyword>
<dbReference type="PROSITE" id="PS50850">
    <property type="entry name" value="MFS"/>
    <property type="match status" value="1"/>
</dbReference>
<feature type="transmembrane region" description="Helical" evidence="5">
    <location>
        <begin position="428"/>
        <end position="449"/>
    </location>
</feature>
<dbReference type="AlphaFoldDB" id="A0A2A9PMD7"/>
<keyword evidence="2 5" id="KW-0812">Transmembrane</keyword>
<evidence type="ECO:0000313" key="7">
    <source>
        <dbReference type="EMBL" id="PFH62040.1"/>
    </source>
</evidence>
<feature type="transmembrane region" description="Helical" evidence="5">
    <location>
        <begin position="138"/>
        <end position="156"/>
    </location>
</feature>
<dbReference type="STRING" id="268505.A0A2A9PMD7"/>
<reference evidence="7 8" key="1">
    <citation type="journal article" date="2015" name="BMC Genomics">
        <title>Gene expression during zombie ant biting behavior reflects the complexity underlying fungal parasitic behavioral manipulation.</title>
        <authorList>
            <person name="de Bekker C."/>
            <person name="Ohm R.A."/>
            <person name="Loreto R.G."/>
            <person name="Sebastian A."/>
            <person name="Albert I."/>
            <person name="Merrow M."/>
            <person name="Brachmann A."/>
            <person name="Hughes D.P."/>
        </authorList>
    </citation>
    <scope>NUCLEOTIDE SEQUENCE [LARGE SCALE GENOMIC DNA]</scope>
    <source>
        <strain evidence="7 8">SC16a</strain>
    </source>
</reference>
<dbReference type="SUPFAM" id="SSF103473">
    <property type="entry name" value="MFS general substrate transporter"/>
    <property type="match status" value="1"/>
</dbReference>
<keyword evidence="3 5" id="KW-1133">Transmembrane helix</keyword>
<dbReference type="GO" id="GO:0005886">
    <property type="term" value="C:plasma membrane"/>
    <property type="evidence" value="ECO:0007669"/>
    <property type="project" value="TreeGrafter"/>
</dbReference>
<evidence type="ECO:0000256" key="2">
    <source>
        <dbReference type="ARBA" id="ARBA00022692"/>
    </source>
</evidence>
<feature type="transmembrane region" description="Helical" evidence="5">
    <location>
        <begin position="97"/>
        <end position="118"/>
    </location>
</feature>